<evidence type="ECO:0000313" key="2">
    <source>
        <dbReference type="Proteomes" id="UP000184600"/>
    </source>
</evidence>
<dbReference type="SUPFAM" id="SSF54523">
    <property type="entry name" value="Pili subunits"/>
    <property type="match status" value="1"/>
</dbReference>
<protein>
    <recommendedName>
        <fullName evidence="3">Type II secretion system protein G</fullName>
    </recommendedName>
</protein>
<dbReference type="RefSeq" id="WP_073580695.1">
    <property type="nucleotide sequence ID" value="NZ_AP024897.1"/>
</dbReference>
<dbReference type="AlphaFoldDB" id="A0A1M7YSL2"/>
<dbReference type="STRING" id="1117707.VQ7734_01301"/>
<sequence>MNKKQGGFTLLTLAIAVVILSFLAAESIPLINQHRINTEAETLKRQVAYLWEVIKTYQADKFNAGVAFNDIASLPASVDALMPDYLQQCSVSDFESGLCKRVDYTPIGEQITIHRKYITLSDGDTVPGMEILVPFHQESDQRIRSTYLAALSDLPNGQYNRDSKEFVIQFGRIGSEVEHEALVQRDGSTTLTGTDWDTGGTTWITNVKGLFLRNKDGSQYSVASGLQRVVIVKSGTFIPEFQCPAGHSAKIDVMIKSLEPQTSGNKFSSLGSFTPYFKKEDDGSGWKVYAKYFVRLQGGNQQWKKMTDAYLKVTQMCVESSQL</sequence>
<evidence type="ECO:0008006" key="3">
    <source>
        <dbReference type="Google" id="ProtNLM"/>
    </source>
</evidence>
<dbReference type="OrthoDB" id="5876423at2"/>
<keyword evidence="2" id="KW-1185">Reference proteome</keyword>
<dbReference type="InterPro" id="IPR045584">
    <property type="entry name" value="Pilin-like"/>
</dbReference>
<organism evidence="1 2">
    <name type="scientific">Vibrio quintilis</name>
    <dbReference type="NCBI Taxonomy" id="1117707"/>
    <lineage>
        <taxon>Bacteria</taxon>
        <taxon>Pseudomonadati</taxon>
        <taxon>Pseudomonadota</taxon>
        <taxon>Gammaproteobacteria</taxon>
        <taxon>Vibrionales</taxon>
        <taxon>Vibrionaceae</taxon>
        <taxon>Vibrio</taxon>
    </lineage>
</organism>
<dbReference type="Proteomes" id="UP000184600">
    <property type="component" value="Unassembled WGS sequence"/>
</dbReference>
<dbReference type="EMBL" id="FRFG01000015">
    <property type="protein sequence ID" value="SHO55565.1"/>
    <property type="molecule type" value="Genomic_DNA"/>
</dbReference>
<gene>
    <name evidence="1" type="ORF">VQ7734_01301</name>
</gene>
<reference evidence="2" key="1">
    <citation type="submission" date="2016-12" db="EMBL/GenBank/DDBJ databases">
        <authorList>
            <person name="Rodrigo-Torres L."/>
            <person name="Arahal R.D."/>
            <person name="Lucena T."/>
        </authorList>
    </citation>
    <scope>NUCLEOTIDE SEQUENCE [LARGE SCALE GENOMIC DNA]</scope>
</reference>
<evidence type="ECO:0000313" key="1">
    <source>
        <dbReference type="EMBL" id="SHO55565.1"/>
    </source>
</evidence>
<name>A0A1M7YSL2_9VIBR</name>
<accession>A0A1M7YSL2</accession>
<proteinExistence type="predicted"/>